<dbReference type="PROSITE" id="PS50287">
    <property type="entry name" value="SRCR_2"/>
    <property type="match status" value="1"/>
</dbReference>
<evidence type="ECO:0000313" key="5">
    <source>
        <dbReference type="Proteomes" id="UP000838756"/>
    </source>
</evidence>
<reference evidence="4" key="1">
    <citation type="submission" date="2022-03" db="EMBL/GenBank/DDBJ databases">
        <authorList>
            <person name="Lindestad O."/>
        </authorList>
    </citation>
    <scope>NUCLEOTIDE SEQUENCE</scope>
</reference>
<dbReference type="EMBL" id="CAKXAJ010018465">
    <property type="protein sequence ID" value="CAH2217740.1"/>
    <property type="molecule type" value="Genomic_DNA"/>
</dbReference>
<dbReference type="InterPro" id="IPR001190">
    <property type="entry name" value="SRCR"/>
</dbReference>
<dbReference type="AlphaFoldDB" id="A0A8S4QWL5"/>
<comment type="caution">
    <text evidence="2">Lacks conserved residue(s) required for the propagation of feature annotation.</text>
</comment>
<feature type="domain" description="SRCR" evidence="3">
    <location>
        <begin position="62"/>
        <end position="115"/>
    </location>
</feature>
<proteinExistence type="predicted"/>
<evidence type="ECO:0000256" key="1">
    <source>
        <dbReference type="ARBA" id="ARBA00023157"/>
    </source>
</evidence>
<keyword evidence="1" id="KW-1015">Disulfide bond</keyword>
<keyword evidence="5" id="KW-1185">Reference proteome</keyword>
<protein>
    <submittedName>
        <fullName evidence="4">Jg15073 protein</fullName>
    </submittedName>
</protein>
<evidence type="ECO:0000256" key="2">
    <source>
        <dbReference type="PROSITE-ProRule" id="PRU00196"/>
    </source>
</evidence>
<comment type="caution">
    <text evidence="4">The sequence shown here is derived from an EMBL/GenBank/DDBJ whole genome shotgun (WGS) entry which is preliminary data.</text>
</comment>
<evidence type="ECO:0000313" key="4">
    <source>
        <dbReference type="EMBL" id="CAH2217740.1"/>
    </source>
</evidence>
<sequence length="115" mass="12376">MDHEDSCQSSSGEVLPPCSFLPLSTIVPMLCCVLESVVAGVTKGTLDLTSTPQIDGYRADHLRLSEANGDIGRGELQVYRAANQSWFPACISTLEDSTSLKLCSMLGYSLVLHII</sequence>
<dbReference type="OrthoDB" id="5979691at2759"/>
<gene>
    <name evidence="4" type="primary">jg15073</name>
    <name evidence="4" type="ORF">PAEG_LOCUS5622</name>
</gene>
<organism evidence="4 5">
    <name type="scientific">Pararge aegeria aegeria</name>
    <dbReference type="NCBI Taxonomy" id="348720"/>
    <lineage>
        <taxon>Eukaryota</taxon>
        <taxon>Metazoa</taxon>
        <taxon>Ecdysozoa</taxon>
        <taxon>Arthropoda</taxon>
        <taxon>Hexapoda</taxon>
        <taxon>Insecta</taxon>
        <taxon>Pterygota</taxon>
        <taxon>Neoptera</taxon>
        <taxon>Endopterygota</taxon>
        <taxon>Lepidoptera</taxon>
        <taxon>Glossata</taxon>
        <taxon>Ditrysia</taxon>
        <taxon>Papilionoidea</taxon>
        <taxon>Nymphalidae</taxon>
        <taxon>Satyrinae</taxon>
        <taxon>Satyrini</taxon>
        <taxon>Parargina</taxon>
        <taxon>Pararge</taxon>
    </lineage>
</organism>
<dbReference type="Proteomes" id="UP000838756">
    <property type="component" value="Unassembled WGS sequence"/>
</dbReference>
<dbReference type="GO" id="GO:0016020">
    <property type="term" value="C:membrane"/>
    <property type="evidence" value="ECO:0007669"/>
    <property type="project" value="InterPro"/>
</dbReference>
<name>A0A8S4QWL5_9NEOP</name>
<dbReference type="InterPro" id="IPR036772">
    <property type="entry name" value="SRCR-like_dom_sf"/>
</dbReference>
<accession>A0A8S4QWL5</accession>
<dbReference type="SUPFAM" id="SSF56487">
    <property type="entry name" value="SRCR-like"/>
    <property type="match status" value="1"/>
</dbReference>
<evidence type="ECO:0000259" key="3">
    <source>
        <dbReference type="PROSITE" id="PS50287"/>
    </source>
</evidence>